<protein>
    <submittedName>
        <fullName evidence="1">Uncharacterized protein</fullName>
    </submittedName>
</protein>
<dbReference type="OrthoDB" id="3254233at2759"/>
<dbReference type="EMBL" id="FUEG01000005">
    <property type="protein sequence ID" value="SJL04335.1"/>
    <property type="molecule type" value="Genomic_DNA"/>
</dbReference>
<evidence type="ECO:0000313" key="1">
    <source>
        <dbReference type="EMBL" id="SJL04335.1"/>
    </source>
</evidence>
<organism evidence="1 2">
    <name type="scientific">Armillaria ostoyae</name>
    <name type="common">Armillaria root rot fungus</name>
    <dbReference type="NCBI Taxonomy" id="47428"/>
    <lineage>
        <taxon>Eukaryota</taxon>
        <taxon>Fungi</taxon>
        <taxon>Dikarya</taxon>
        <taxon>Basidiomycota</taxon>
        <taxon>Agaricomycotina</taxon>
        <taxon>Agaricomycetes</taxon>
        <taxon>Agaricomycetidae</taxon>
        <taxon>Agaricales</taxon>
        <taxon>Marasmiineae</taxon>
        <taxon>Physalacriaceae</taxon>
        <taxon>Armillaria</taxon>
    </lineage>
</organism>
<proteinExistence type="predicted"/>
<evidence type="ECO:0000313" key="2">
    <source>
        <dbReference type="Proteomes" id="UP000219338"/>
    </source>
</evidence>
<sequence length="107" mass="12152">MPAGDGMQEYVHPPMESVITSMSALVAKEDTLSPLALEEPKLPWPPAKEFKNIEAVKMIEDHPQLFKITTPIAIDVFEKYLETHPNPNFIQSVVTMLKEGFWPWTDT</sequence>
<accession>A0A284R6I7</accession>
<name>A0A284R6I7_ARMOS</name>
<dbReference type="Proteomes" id="UP000219338">
    <property type="component" value="Unassembled WGS sequence"/>
</dbReference>
<reference evidence="2" key="1">
    <citation type="journal article" date="2017" name="Nat. Ecol. Evol.">
        <title>Genome expansion and lineage-specific genetic innovations in the forest pathogenic fungi Armillaria.</title>
        <authorList>
            <person name="Sipos G."/>
            <person name="Prasanna A.N."/>
            <person name="Walter M.C."/>
            <person name="O'Connor E."/>
            <person name="Balint B."/>
            <person name="Krizsan K."/>
            <person name="Kiss B."/>
            <person name="Hess J."/>
            <person name="Varga T."/>
            <person name="Slot J."/>
            <person name="Riley R."/>
            <person name="Boka B."/>
            <person name="Rigling D."/>
            <person name="Barry K."/>
            <person name="Lee J."/>
            <person name="Mihaltcheva S."/>
            <person name="LaButti K."/>
            <person name="Lipzen A."/>
            <person name="Waldron R."/>
            <person name="Moloney N.M."/>
            <person name="Sperisen C."/>
            <person name="Kredics L."/>
            <person name="Vagvoelgyi C."/>
            <person name="Patrignani A."/>
            <person name="Fitzpatrick D."/>
            <person name="Nagy I."/>
            <person name="Doyle S."/>
            <person name="Anderson J.B."/>
            <person name="Grigoriev I.V."/>
            <person name="Gueldener U."/>
            <person name="Muensterkoetter M."/>
            <person name="Nagy L.G."/>
        </authorList>
    </citation>
    <scope>NUCLEOTIDE SEQUENCE [LARGE SCALE GENOMIC DNA]</scope>
    <source>
        <strain evidence="2">C18/9</strain>
    </source>
</reference>
<gene>
    <name evidence="1" type="ORF">ARMOST_07701</name>
</gene>
<dbReference type="AlphaFoldDB" id="A0A284R6I7"/>
<dbReference type="STRING" id="47428.A0A284R6I7"/>
<keyword evidence="2" id="KW-1185">Reference proteome</keyword>